<comment type="caution">
    <text evidence="11">The sequence shown here is derived from an EMBL/GenBank/DDBJ whole genome shotgun (WGS) entry which is preliminary data.</text>
</comment>
<dbReference type="GO" id="GO:0005743">
    <property type="term" value="C:mitochondrial inner membrane"/>
    <property type="evidence" value="ECO:0007669"/>
    <property type="project" value="UniProtKB-SubCell"/>
</dbReference>
<sequence>MVWLYKQEGPHEKNVNFDGRACTLFNKDNMMPNLPNVPLNTAGANLDTDTQVSSIPRADRNENWRYPSPMQFYNALVLKKKTNKQEAQYIKEAVRAHNAVNEKSWEKIKSWEDMHRECERPELRRFVGRYNDRTLKSYFVSLFSRCGKEIRYIIDYYDDPRITDDLQVHIDARPALDSFGNIIDRIRRLFYRH</sequence>
<comment type="similarity">
    <text evidence="2 10">Belongs to the cytochrome c-type heme lyase family.</text>
</comment>
<dbReference type="Pfam" id="PF01265">
    <property type="entry name" value="Cyto_heme_lyase"/>
    <property type="match status" value="2"/>
</dbReference>
<comment type="subcellular location">
    <subcellularLocation>
        <location evidence="1 10">Mitochondrion inner membrane</location>
    </subcellularLocation>
</comment>
<protein>
    <recommendedName>
        <fullName evidence="10">Holocytochrome c-type synthase</fullName>
        <ecNumber evidence="10">4.4.1.17</ecNumber>
    </recommendedName>
</protein>
<dbReference type="GeneID" id="94337184"/>
<evidence type="ECO:0000256" key="7">
    <source>
        <dbReference type="ARBA" id="ARBA00023128"/>
    </source>
</evidence>
<dbReference type="Proteomes" id="UP001214638">
    <property type="component" value="Unassembled WGS sequence"/>
</dbReference>
<dbReference type="EMBL" id="JALLKP010000004">
    <property type="protein sequence ID" value="KAK2195214.1"/>
    <property type="molecule type" value="Genomic_DNA"/>
</dbReference>
<reference evidence="11" key="1">
    <citation type="journal article" date="2023" name="Nat. Microbiol.">
        <title>Babesia duncani multi-omics identifies virulence factors and drug targets.</title>
        <authorList>
            <person name="Singh P."/>
            <person name="Lonardi S."/>
            <person name="Liang Q."/>
            <person name="Vydyam P."/>
            <person name="Khabirova E."/>
            <person name="Fang T."/>
            <person name="Gihaz S."/>
            <person name="Thekkiniath J."/>
            <person name="Munshi M."/>
            <person name="Abel S."/>
            <person name="Ciampossin L."/>
            <person name="Batugedara G."/>
            <person name="Gupta M."/>
            <person name="Lu X.M."/>
            <person name="Lenz T."/>
            <person name="Chakravarty S."/>
            <person name="Cornillot E."/>
            <person name="Hu Y."/>
            <person name="Ma W."/>
            <person name="Gonzalez L.M."/>
            <person name="Sanchez S."/>
            <person name="Estrada K."/>
            <person name="Sanchez-Flores A."/>
            <person name="Montero E."/>
            <person name="Harb O.S."/>
            <person name="Le Roch K.G."/>
            <person name="Mamoun C.B."/>
        </authorList>
    </citation>
    <scope>NUCLEOTIDE SEQUENCE</scope>
    <source>
        <strain evidence="11">WA1</strain>
    </source>
</reference>
<keyword evidence="8 10" id="KW-0472">Membrane</keyword>
<keyword evidence="7 10" id="KW-0496">Mitochondrion</keyword>
<dbReference type="KEGG" id="bdw:94337184"/>
<dbReference type="RefSeq" id="XP_067802057.1">
    <property type="nucleotide sequence ID" value="XM_067947906.1"/>
</dbReference>
<comment type="catalytic activity">
    <reaction evidence="10">
        <text>holo-[cytochrome c] = apo-[cytochrome c] + heme b</text>
        <dbReference type="Rhea" id="RHEA:22648"/>
        <dbReference type="Rhea" id="RHEA-COMP:10725"/>
        <dbReference type="Rhea" id="RHEA-COMP:10726"/>
        <dbReference type="ChEBI" id="CHEBI:29950"/>
        <dbReference type="ChEBI" id="CHEBI:60344"/>
        <dbReference type="ChEBI" id="CHEBI:83739"/>
        <dbReference type="EC" id="4.4.1.17"/>
    </reaction>
</comment>
<evidence type="ECO:0000256" key="3">
    <source>
        <dbReference type="ARBA" id="ARBA00022617"/>
    </source>
</evidence>
<evidence type="ECO:0000313" key="12">
    <source>
        <dbReference type="Proteomes" id="UP001214638"/>
    </source>
</evidence>
<keyword evidence="6 10" id="KW-0408">Iron</keyword>
<dbReference type="GO" id="GO:0004408">
    <property type="term" value="F:holocytochrome-c synthase activity"/>
    <property type="evidence" value="ECO:0007669"/>
    <property type="project" value="UniProtKB-EC"/>
</dbReference>
<gene>
    <name evidence="11" type="ORF">BdWA1_002887</name>
</gene>
<organism evidence="11 12">
    <name type="scientific">Babesia duncani</name>
    <dbReference type="NCBI Taxonomy" id="323732"/>
    <lineage>
        <taxon>Eukaryota</taxon>
        <taxon>Sar</taxon>
        <taxon>Alveolata</taxon>
        <taxon>Apicomplexa</taxon>
        <taxon>Aconoidasida</taxon>
        <taxon>Piroplasmida</taxon>
        <taxon>Babesiidae</taxon>
        <taxon>Babesia</taxon>
    </lineage>
</organism>
<keyword evidence="12" id="KW-1185">Reference proteome</keyword>
<keyword evidence="4 10" id="KW-0479">Metal-binding</keyword>
<dbReference type="GO" id="GO:0046872">
    <property type="term" value="F:metal ion binding"/>
    <property type="evidence" value="ECO:0007669"/>
    <property type="project" value="UniProtKB-KW"/>
</dbReference>
<accession>A0AAD9PIA9</accession>
<evidence type="ECO:0000256" key="6">
    <source>
        <dbReference type="ARBA" id="ARBA00023004"/>
    </source>
</evidence>
<evidence type="ECO:0000256" key="5">
    <source>
        <dbReference type="ARBA" id="ARBA00022792"/>
    </source>
</evidence>
<evidence type="ECO:0000313" key="11">
    <source>
        <dbReference type="EMBL" id="KAK2195214.1"/>
    </source>
</evidence>
<dbReference type="InterPro" id="IPR000511">
    <property type="entry name" value="Holocyt_c/c1_synthase"/>
</dbReference>
<dbReference type="AlphaFoldDB" id="A0AAD9PIA9"/>
<evidence type="ECO:0000256" key="8">
    <source>
        <dbReference type="ARBA" id="ARBA00023136"/>
    </source>
</evidence>
<dbReference type="PANTHER" id="PTHR12743">
    <property type="entry name" value="CYTOCHROME C1 HEME LYASE"/>
    <property type="match status" value="1"/>
</dbReference>
<dbReference type="EC" id="4.4.1.17" evidence="10"/>
<evidence type="ECO:0000256" key="4">
    <source>
        <dbReference type="ARBA" id="ARBA00022723"/>
    </source>
</evidence>
<name>A0AAD9PIA9_9APIC</name>
<evidence type="ECO:0000256" key="9">
    <source>
        <dbReference type="ARBA" id="ARBA00023239"/>
    </source>
</evidence>
<comment type="function">
    <text evidence="10">Lyase that catalyzes the covalent linking of the heme group to the cytochrome C apoprotein to produce the mature functional cytochrome.</text>
</comment>
<keyword evidence="3 10" id="KW-0349">Heme</keyword>
<evidence type="ECO:0000256" key="2">
    <source>
        <dbReference type="ARBA" id="ARBA00007255"/>
    </source>
</evidence>
<evidence type="ECO:0000256" key="1">
    <source>
        <dbReference type="ARBA" id="ARBA00004273"/>
    </source>
</evidence>
<keyword evidence="9 10" id="KW-0456">Lyase</keyword>
<dbReference type="PANTHER" id="PTHR12743:SF8">
    <property type="entry name" value="PROTEIN HRI1"/>
    <property type="match status" value="1"/>
</dbReference>
<keyword evidence="5 10" id="KW-0999">Mitochondrion inner membrane</keyword>
<proteinExistence type="inferred from homology"/>
<evidence type="ECO:0000256" key="10">
    <source>
        <dbReference type="RuleBase" id="RU363130"/>
    </source>
</evidence>